<evidence type="ECO:0000256" key="1">
    <source>
        <dbReference type="ARBA" id="ARBA00007734"/>
    </source>
</evidence>
<dbReference type="GO" id="GO:0000270">
    <property type="term" value="P:peptidoglycan metabolic process"/>
    <property type="evidence" value="ECO:0007669"/>
    <property type="project" value="InterPro"/>
</dbReference>
<dbReference type="GO" id="GO:0016020">
    <property type="term" value="C:membrane"/>
    <property type="evidence" value="ECO:0007669"/>
    <property type="project" value="InterPro"/>
</dbReference>
<evidence type="ECO:0000313" key="5">
    <source>
        <dbReference type="Proteomes" id="UP000580856"/>
    </source>
</evidence>
<dbReference type="PANTHER" id="PTHR37423:SF2">
    <property type="entry name" value="MEMBRANE-BOUND LYTIC MUREIN TRANSGLYCOSYLASE C"/>
    <property type="match status" value="1"/>
</dbReference>
<keyword evidence="2" id="KW-1133">Transmembrane helix</keyword>
<evidence type="ECO:0000313" key="4">
    <source>
        <dbReference type="EMBL" id="NJB69165.1"/>
    </source>
</evidence>
<dbReference type="PROSITE" id="PS00922">
    <property type="entry name" value="TRANSGLYCOSYLASE"/>
    <property type="match status" value="1"/>
</dbReference>
<keyword evidence="2" id="KW-0472">Membrane</keyword>
<comment type="caution">
    <text evidence="4">The sequence shown here is derived from an EMBL/GenBank/DDBJ whole genome shotgun (WGS) entry which is preliminary data.</text>
</comment>
<dbReference type="Gene3D" id="3.40.190.10">
    <property type="entry name" value="Periplasmic binding protein-like II"/>
    <property type="match status" value="2"/>
</dbReference>
<proteinExistence type="inferred from homology"/>
<dbReference type="RefSeq" id="WP_167942257.1">
    <property type="nucleotide sequence ID" value="NZ_JAATJA010000004.1"/>
</dbReference>
<protein>
    <submittedName>
        <fullName evidence="4">Membrane-bound lytic murein transglycosylase F</fullName>
    </submittedName>
</protein>
<dbReference type="Proteomes" id="UP000580856">
    <property type="component" value="Unassembled WGS sequence"/>
</dbReference>
<accession>A0A846QUH1</accession>
<organism evidence="4 5">
    <name type="scientific">Desulfobaculum xiamenense</name>
    <dbReference type="NCBI Taxonomy" id="995050"/>
    <lineage>
        <taxon>Bacteria</taxon>
        <taxon>Pseudomonadati</taxon>
        <taxon>Thermodesulfobacteriota</taxon>
        <taxon>Desulfovibrionia</taxon>
        <taxon>Desulfovibrionales</taxon>
        <taxon>Desulfovibrionaceae</taxon>
        <taxon>Desulfobaculum</taxon>
    </lineage>
</organism>
<dbReference type="InterPro" id="IPR023346">
    <property type="entry name" value="Lysozyme-like_dom_sf"/>
</dbReference>
<dbReference type="GO" id="GO:0008933">
    <property type="term" value="F:peptidoglycan lytic transglycosylase activity"/>
    <property type="evidence" value="ECO:0007669"/>
    <property type="project" value="InterPro"/>
</dbReference>
<keyword evidence="2" id="KW-0812">Transmembrane</keyword>
<name>A0A846QUH1_9BACT</name>
<dbReference type="SUPFAM" id="SSF53955">
    <property type="entry name" value="Lysozyme-like"/>
    <property type="match status" value="1"/>
</dbReference>
<dbReference type="InterPro" id="IPR000189">
    <property type="entry name" value="Transglyc_AS"/>
</dbReference>
<dbReference type="Gene3D" id="1.10.530.10">
    <property type="match status" value="1"/>
</dbReference>
<feature type="domain" description="Transglycosylase SLT" evidence="3">
    <location>
        <begin position="292"/>
        <end position="398"/>
    </location>
</feature>
<dbReference type="EMBL" id="JAATJA010000004">
    <property type="protein sequence ID" value="NJB69165.1"/>
    <property type="molecule type" value="Genomic_DNA"/>
</dbReference>
<dbReference type="CDD" id="cd13403">
    <property type="entry name" value="MLTF-like"/>
    <property type="match status" value="1"/>
</dbReference>
<dbReference type="Pfam" id="PF01464">
    <property type="entry name" value="SLT"/>
    <property type="match status" value="1"/>
</dbReference>
<keyword evidence="5" id="KW-1185">Reference proteome</keyword>
<sequence>MDVHIRLFKRPGELVAAIIGLVVVIELALTIGWQGMIGQPVLRVAAPATQWVEGGLSPYGPGFEQELLDRFCADNGMSWVWMKARSWDDAWEMLRDGRADVVLGLGSNPPDSLAVPIAAGPAYARFEPLLIKAQDAPDPAKTCGSVFVAAGPALDAVALNMPPREGCAPTPVAANQSSLRPILEALDSEDSDGPSAALVDSGRFQLLQPFYHTVKADRRLPGDIEYRWFWSERSPELARALDDFWGRTIESDTFASMRERYFGFLPEETDYYELYHLLKTLRNKLPRYEEQILSAARENGIDPLLLVALIYQESRFNPRAESKTGVRGLMQLTQATAADLGVNRNDPFQSIDGGARYLKELYRSFEDTGLSPYQRWFFTLAAYNRGRGHVEDAMELARSLGGTGTSWLELKESFPKLSYEKYYRNARYGYTRGREVVHYVDNVRYYYYVLHGLVVLSRPEAQQLAAFTAMSPL</sequence>
<evidence type="ECO:0000256" key="2">
    <source>
        <dbReference type="SAM" id="Phobius"/>
    </source>
</evidence>
<dbReference type="AlphaFoldDB" id="A0A846QUH1"/>
<reference evidence="4 5" key="1">
    <citation type="submission" date="2020-03" db="EMBL/GenBank/DDBJ databases">
        <title>Genomic Encyclopedia of Type Strains, Phase IV (KMG-IV): sequencing the most valuable type-strain genomes for metagenomic binning, comparative biology and taxonomic classification.</title>
        <authorList>
            <person name="Goeker M."/>
        </authorList>
    </citation>
    <scope>NUCLEOTIDE SEQUENCE [LARGE SCALE GENOMIC DNA]</scope>
    <source>
        <strain evidence="4 5">DSM 24233</strain>
    </source>
</reference>
<evidence type="ECO:0000259" key="3">
    <source>
        <dbReference type="Pfam" id="PF01464"/>
    </source>
</evidence>
<dbReference type="SUPFAM" id="SSF53850">
    <property type="entry name" value="Periplasmic binding protein-like II"/>
    <property type="match status" value="1"/>
</dbReference>
<dbReference type="PANTHER" id="PTHR37423">
    <property type="entry name" value="SOLUBLE LYTIC MUREIN TRANSGLYCOSYLASE-RELATED"/>
    <property type="match status" value="1"/>
</dbReference>
<comment type="similarity">
    <text evidence="1">Belongs to the transglycosylase Slt family.</text>
</comment>
<gene>
    <name evidence="4" type="ORF">GGQ74_002862</name>
</gene>
<feature type="transmembrane region" description="Helical" evidence="2">
    <location>
        <begin position="12"/>
        <end position="33"/>
    </location>
</feature>
<dbReference type="InterPro" id="IPR008258">
    <property type="entry name" value="Transglycosylase_SLT_dom_1"/>
</dbReference>